<sequence>MLIARGQMIGDLEAVEVRDLLRRLAGKLFTAEGFAALLDGTDRDPAEVLGMLAHHGLVESGAERHTAPLVHGDGELVDEAVLWQNTIAGSALAKARIGTPMPRARAEALLAGVIERAGEVNGDPGQLFWVESIELFGSLSRPDTTRVGDVDLRVLIAHRYAGDALLDELARRWPGNAIDALNAATRELHRCLTGGSRKIDLQLDETISLPLPDGAQPVTVYTRQ</sequence>
<dbReference type="KEGG" id="atq:GH723_02675"/>
<dbReference type="EMBL" id="CP045851">
    <property type="protein sequence ID" value="QGG94093.1"/>
    <property type="molecule type" value="Genomic_DNA"/>
</dbReference>
<accession>A0A5Q2REL8</accession>
<dbReference type="Proteomes" id="UP000334019">
    <property type="component" value="Chromosome"/>
</dbReference>
<protein>
    <submittedName>
        <fullName evidence="1">Uncharacterized protein</fullName>
    </submittedName>
</protein>
<proteinExistence type="predicted"/>
<evidence type="ECO:0000313" key="2">
    <source>
        <dbReference type="Proteomes" id="UP000334019"/>
    </source>
</evidence>
<organism evidence="1 2">
    <name type="scientific">Actinomarinicola tropica</name>
    <dbReference type="NCBI Taxonomy" id="2789776"/>
    <lineage>
        <taxon>Bacteria</taxon>
        <taxon>Bacillati</taxon>
        <taxon>Actinomycetota</taxon>
        <taxon>Acidimicrobiia</taxon>
        <taxon>Acidimicrobiales</taxon>
        <taxon>Iamiaceae</taxon>
        <taxon>Actinomarinicola</taxon>
    </lineage>
</organism>
<reference evidence="1 2" key="1">
    <citation type="submission" date="2019-11" db="EMBL/GenBank/DDBJ databases">
        <authorList>
            <person name="He Y."/>
        </authorList>
    </citation>
    <scope>NUCLEOTIDE SEQUENCE [LARGE SCALE GENOMIC DNA]</scope>
    <source>
        <strain evidence="1 2">SCSIO 58843</strain>
    </source>
</reference>
<dbReference type="RefSeq" id="WP_153758199.1">
    <property type="nucleotide sequence ID" value="NZ_CP045851.1"/>
</dbReference>
<gene>
    <name evidence="1" type="ORF">GH723_02675</name>
</gene>
<keyword evidence="2" id="KW-1185">Reference proteome</keyword>
<evidence type="ECO:0000313" key="1">
    <source>
        <dbReference type="EMBL" id="QGG94093.1"/>
    </source>
</evidence>
<name>A0A5Q2REL8_9ACTN</name>
<dbReference type="AlphaFoldDB" id="A0A5Q2REL8"/>